<dbReference type="RefSeq" id="WP_211469205.1">
    <property type="nucleotide sequence ID" value="NZ_JAGSXH010000061.1"/>
</dbReference>
<keyword evidence="4" id="KW-1185">Reference proteome</keyword>
<feature type="domain" description="Transposase IS116/IS110/IS902 C-terminal" evidence="2">
    <location>
        <begin position="3"/>
        <end position="50"/>
    </location>
</feature>
<proteinExistence type="predicted"/>
<dbReference type="GO" id="GO:0003677">
    <property type="term" value="F:DNA binding"/>
    <property type="evidence" value="ECO:0007669"/>
    <property type="project" value="InterPro"/>
</dbReference>
<evidence type="ECO:0000313" key="3">
    <source>
        <dbReference type="EMBL" id="MBS2964802.1"/>
    </source>
</evidence>
<comment type="caution">
    <text evidence="3">The sequence shown here is derived from an EMBL/GenBank/DDBJ whole genome shotgun (WGS) entry which is preliminary data.</text>
</comment>
<dbReference type="InterPro" id="IPR003346">
    <property type="entry name" value="Transposase_20"/>
</dbReference>
<evidence type="ECO:0000259" key="2">
    <source>
        <dbReference type="Pfam" id="PF02371"/>
    </source>
</evidence>
<sequence>MLALPGVGTETAAQPLTTAGDNPDRLASEASFAHLCAAAPVPASSGPTHSPATAWTAAAT</sequence>
<dbReference type="GO" id="GO:0006313">
    <property type="term" value="P:DNA transposition"/>
    <property type="evidence" value="ECO:0007669"/>
    <property type="project" value="InterPro"/>
</dbReference>
<feature type="region of interest" description="Disordered" evidence="1">
    <location>
        <begin position="1"/>
        <end position="24"/>
    </location>
</feature>
<name>A0A8J7WRR1_9ACTN</name>
<feature type="compositionally biased region" description="Polar residues" evidence="1">
    <location>
        <begin position="11"/>
        <end position="20"/>
    </location>
</feature>
<gene>
    <name evidence="3" type="ORF">KGA66_17220</name>
</gene>
<dbReference type="Proteomes" id="UP000677913">
    <property type="component" value="Unassembled WGS sequence"/>
</dbReference>
<protein>
    <submittedName>
        <fullName evidence="3">Transposase</fullName>
    </submittedName>
</protein>
<evidence type="ECO:0000256" key="1">
    <source>
        <dbReference type="SAM" id="MobiDB-lite"/>
    </source>
</evidence>
<reference evidence="3" key="1">
    <citation type="submission" date="2021-04" db="EMBL/GenBank/DDBJ databases">
        <title>Genome based classification of Actinospica acidithermotolerans sp. nov., an actinobacterium isolated from an Indonesian hot spring.</title>
        <authorList>
            <person name="Kusuma A.B."/>
            <person name="Putra K.E."/>
            <person name="Nafisah S."/>
            <person name="Loh J."/>
            <person name="Nouioui I."/>
            <person name="Goodfellow M."/>
        </authorList>
    </citation>
    <scope>NUCLEOTIDE SEQUENCE</scope>
    <source>
        <strain evidence="3">DSM 45618</strain>
    </source>
</reference>
<evidence type="ECO:0000313" key="4">
    <source>
        <dbReference type="Proteomes" id="UP000677913"/>
    </source>
</evidence>
<feature type="compositionally biased region" description="Polar residues" evidence="1">
    <location>
        <begin position="45"/>
        <end position="60"/>
    </location>
</feature>
<accession>A0A8J7WRR1</accession>
<organism evidence="3 4">
    <name type="scientific">Actinocrinis puniceicyclus</name>
    <dbReference type="NCBI Taxonomy" id="977794"/>
    <lineage>
        <taxon>Bacteria</taxon>
        <taxon>Bacillati</taxon>
        <taxon>Actinomycetota</taxon>
        <taxon>Actinomycetes</taxon>
        <taxon>Catenulisporales</taxon>
        <taxon>Actinospicaceae</taxon>
        <taxon>Actinocrinis</taxon>
    </lineage>
</organism>
<dbReference type="EMBL" id="JAGSXH010000061">
    <property type="protein sequence ID" value="MBS2964802.1"/>
    <property type="molecule type" value="Genomic_DNA"/>
</dbReference>
<dbReference type="Pfam" id="PF02371">
    <property type="entry name" value="Transposase_20"/>
    <property type="match status" value="1"/>
</dbReference>
<feature type="region of interest" description="Disordered" evidence="1">
    <location>
        <begin position="40"/>
        <end position="60"/>
    </location>
</feature>
<dbReference type="AlphaFoldDB" id="A0A8J7WRR1"/>
<dbReference type="GO" id="GO:0004803">
    <property type="term" value="F:transposase activity"/>
    <property type="evidence" value="ECO:0007669"/>
    <property type="project" value="InterPro"/>
</dbReference>